<keyword evidence="2" id="KW-0732">Signal</keyword>
<evidence type="ECO:0000256" key="1">
    <source>
        <dbReference type="SAM" id="MobiDB-lite"/>
    </source>
</evidence>
<protein>
    <recommendedName>
        <fullName evidence="3">Ricin B lectin domain-containing protein</fullName>
    </recommendedName>
</protein>
<evidence type="ECO:0000313" key="5">
    <source>
        <dbReference type="Proteomes" id="UP000564385"/>
    </source>
</evidence>
<dbReference type="InterPro" id="IPR000772">
    <property type="entry name" value="Ricin_B_lectin"/>
</dbReference>
<gene>
    <name evidence="4" type="ORF">HDF08_000827</name>
</gene>
<comment type="caution">
    <text evidence="4">The sequence shown here is derived from an EMBL/GenBank/DDBJ whole genome shotgun (WGS) entry which is preliminary data.</text>
</comment>
<reference evidence="4 5" key="1">
    <citation type="submission" date="2020-07" db="EMBL/GenBank/DDBJ databases">
        <title>Genomic Encyclopedia of Type Strains, Phase IV (KMG-V): Genome sequencing to study the core and pangenomes of soil and plant-associated prokaryotes.</title>
        <authorList>
            <person name="Whitman W."/>
        </authorList>
    </citation>
    <scope>NUCLEOTIDE SEQUENCE [LARGE SCALE GENOMIC DNA]</scope>
    <source>
        <strain evidence="4 5">M8UP22</strain>
    </source>
</reference>
<dbReference type="Pfam" id="PF13360">
    <property type="entry name" value="PQQ_2"/>
    <property type="match status" value="1"/>
</dbReference>
<dbReference type="InterPro" id="IPR035992">
    <property type="entry name" value="Ricin_B-like_lectins"/>
</dbReference>
<dbReference type="InterPro" id="IPR015943">
    <property type="entry name" value="WD40/YVTN_repeat-like_dom_sf"/>
</dbReference>
<dbReference type="InterPro" id="IPR011047">
    <property type="entry name" value="Quinoprotein_ADH-like_sf"/>
</dbReference>
<dbReference type="SUPFAM" id="SSF50370">
    <property type="entry name" value="Ricin B-like lectins"/>
    <property type="match status" value="1"/>
</dbReference>
<accession>A0A852VAP6</accession>
<dbReference type="CDD" id="cd00161">
    <property type="entry name" value="beta-trefoil_Ricin-like"/>
    <property type="match status" value="1"/>
</dbReference>
<dbReference type="PROSITE" id="PS50231">
    <property type="entry name" value="RICIN_B_LECTIN"/>
    <property type="match status" value="1"/>
</dbReference>
<evidence type="ECO:0000259" key="3">
    <source>
        <dbReference type="SMART" id="SM00458"/>
    </source>
</evidence>
<dbReference type="Proteomes" id="UP000564385">
    <property type="component" value="Unassembled WGS sequence"/>
</dbReference>
<dbReference type="Gene3D" id="2.80.10.50">
    <property type="match status" value="2"/>
</dbReference>
<sequence>MLRITALARHTTALLGVVSLMLSLQPGTSIAQSVLTQHNDLSRSGANPNETILTTSNVNESSFGRLFSLSIDGFTYAQPLYDRGVSISGGTHNVLYVATAHDSVYAFDADSGAEYWHVSLGTPVPSSVINTQNILVEVGIISTPVIDSSTGTLYVVAKTYESKVQIFRLHALDIDTGAEKFGGPIEIAASVSGSGQQSSGGQVPFVASQENQRAAVTLVNGIVYLAFASHEDYSPYHGWLLGYKASNLQQVQVYNVTPNSGEGAIWMGGQGLLADSSNNLYLISANSTQTSENAAGDYGESFLKLVPSGTTLSVADYFKPNDYDRLNANDADLGSTGAFAIPGTSYIAGGSKSGMLYVVDTNNMGKLNTSSDQVVQEFQADNGLWGSPAFFNNTMYIWGVNEPLKAYQFSGGHFNTSPSSQSAYSTPGGTTSGSVSVSSNGTTAGTAIVWATAPTADPDHSTVGGNMYAYDATNLGTLLWSTAQNSSRDSYGSYAKFVAPTIADGKVYVGTDSEQVAVYGLLPGGGCTATVITPYLQVNGAAWQQVASATVASGSTVNLGPQPLTGGSWSWTGPNGFNSTSRQINSIPLSSGTNTYIAAYTNPCGSKSTQTFAVTVTGGSGSLIPNGTFVITSVHSGQAIDDPGFSMKSGQDMQQYTVNNGTNQQWNVTNLGNNVITITNVASGQLLEVTGASKANSALVDQMPANGKSNQEWNVISVGAGAFELTNVTSGQALDVDGGGTTVGEAIDQYPYQGTSWQKWIFTRH</sequence>
<organism evidence="4 5">
    <name type="scientific">Tunturiibacter lichenicola</name>
    <dbReference type="NCBI Taxonomy" id="2051959"/>
    <lineage>
        <taxon>Bacteria</taxon>
        <taxon>Pseudomonadati</taxon>
        <taxon>Acidobacteriota</taxon>
        <taxon>Terriglobia</taxon>
        <taxon>Terriglobales</taxon>
        <taxon>Acidobacteriaceae</taxon>
        <taxon>Tunturiibacter</taxon>
    </lineage>
</organism>
<feature type="domain" description="Ricin B lectin" evidence="3">
    <location>
        <begin position="626"/>
        <end position="763"/>
    </location>
</feature>
<dbReference type="InterPro" id="IPR002372">
    <property type="entry name" value="PQQ_rpt_dom"/>
</dbReference>
<feature type="chain" id="PRO_5032716527" description="Ricin B lectin domain-containing protein" evidence="2">
    <location>
        <begin position="32"/>
        <end position="765"/>
    </location>
</feature>
<feature type="region of interest" description="Disordered" evidence="1">
    <location>
        <begin position="418"/>
        <end position="437"/>
    </location>
</feature>
<feature type="compositionally biased region" description="Low complexity" evidence="1">
    <location>
        <begin position="425"/>
        <end position="437"/>
    </location>
</feature>
<dbReference type="Pfam" id="PF14200">
    <property type="entry name" value="RicinB_lectin_2"/>
    <property type="match status" value="2"/>
</dbReference>
<dbReference type="EMBL" id="JACCCU010000001">
    <property type="protein sequence ID" value="NYF88760.1"/>
    <property type="molecule type" value="Genomic_DNA"/>
</dbReference>
<evidence type="ECO:0000313" key="4">
    <source>
        <dbReference type="EMBL" id="NYF88760.1"/>
    </source>
</evidence>
<evidence type="ECO:0000256" key="2">
    <source>
        <dbReference type="SAM" id="SignalP"/>
    </source>
</evidence>
<dbReference type="Gene3D" id="2.130.10.10">
    <property type="entry name" value="YVTN repeat-like/Quinoprotein amine dehydrogenase"/>
    <property type="match status" value="1"/>
</dbReference>
<dbReference type="SMART" id="SM00458">
    <property type="entry name" value="RICIN"/>
    <property type="match status" value="1"/>
</dbReference>
<proteinExistence type="predicted"/>
<feature type="signal peptide" evidence="2">
    <location>
        <begin position="1"/>
        <end position="31"/>
    </location>
</feature>
<dbReference type="AlphaFoldDB" id="A0A852VAP6"/>
<dbReference type="SUPFAM" id="SSF50998">
    <property type="entry name" value="Quinoprotein alcohol dehydrogenase-like"/>
    <property type="match status" value="1"/>
</dbReference>
<name>A0A852VAP6_9BACT</name>